<dbReference type="PANTHER" id="PTHR43918:SF4">
    <property type="entry name" value="CARBOXYLIC ESTER HYDROLASE"/>
    <property type="match status" value="1"/>
</dbReference>
<keyword evidence="5" id="KW-1185">Reference proteome</keyword>
<reference evidence="4" key="1">
    <citation type="submission" date="2020-05" db="EMBL/GenBank/DDBJ databases">
        <title>Phylogenomic resolution of chytrid fungi.</title>
        <authorList>
            <person name="Stajich J.E."/>
            <person name="Amses K."/>
            <person name="Simmons R."/>
            <person name="Seto K."/>
            <person name="Myers J."/>
            <person name="Bonds A."/>
            <person name="Quandt C.A."/>
            <person name="Barry K."/>
            <person name="Liu P."/>
            <person name="Grigoriev I."/>
            <person name="Longcore J.E."/>
            <person name="James T.Y."/>
        </authorList>
    </citation>
    <scope>NUCLEOTIDE SEQUENCE</scope>
    <source>
        <strain evidence="4">JEL0513</strain>
    </source>
</reference>
<dbReference type="Pfam" id="PF00135">
    <property type="entry name" value="COesterase"/>
    <property type="match status" value="1"/>
</dbReference>
<organism evidence="4 5">
    <name type="scientific">Physocladia obscura</name>
    <dbReference type="NCBI Taxonomy" id="109957"/>
    <lineage>
        <taxon>Eukaryota</taxon>
        <taxon>Fungi</taxon>
        <taxon>Fungi incertae sedis</taxon>
        <taxon>Chytridiomycota</taxon>
        <taxon>Chytridiomycota incertae sedis</taxon>
        <taxon>Chytridiomycetes</taxon>
        <taxon>Chytridiales</taxon>
        <taxon>Chytriomycetaceae</taxon>
        <taxon>Physocladia</taxon>
    </lineage>
</organism>
<dbReference type="Gene3D" id="3.40.50.1820">
    <property type="entry name" value="alpha/beta hydrolase"/>
    <property type="match status" value="1"/>
</dbReference>
<evidence type="ECO:0000256" key="2">
    <source>
        <dbReference type="ARBA" id="ARBA00022801"/>
    </source>
</evidence>
<protein>
    <recommendedName>
        <fullName evidence="3">Carboxylesterase type B domain-containing protein</fullName>
    </recommendedName>
</protein>
<comment type="caution">
    <text evidence="4">The sequence shown here is derived from an EMBL/GenBank/DDBJ whole genome shotgun (WGS) entry which is preliminary data.</text>
</comment>
<dbReference type="Proteomes" id="UP001211907">
    <property type="component" value="Unassembled WGS sequence"/>
</dbReference>
<evidence type="ECO:0000313" key="5">
    <source>
        <dbReference type="Proteomes" id="UP001211907"/>
    </source>
</evidence>
<proteinExistence type="inferred from homology"/>
<dbReference type="AlphaFoldDB" id="A0AAD5XAV8"/>
<feature type="non-terminal residue" evidence="4">
    <location>
        <position position="413"/>
    </location>
</feature>
<dbReference type="InterPro" id="IPR002018">
    <property type="entry name" value="CarbesteraseB"/>
</dbReference>
<accession>A0AAD5XAV8</accession>
<dbReference type="GO" id="GO:0052689">
    <property type="term" value="F:carboxylic ester hydrolase activity"/>
    <property type="evidence" value="ECO:0007669"/>
    <property type="project" value="TreeGrafter"/>
</dbReference>
<gene>
    <name evidence="4" type="ORF">HK100_007323</name>
</gene>
<evidence type="ECO:0000256" key="1">
    <source>
        <dbReference type="ARBA" id="ARBA00005964"/>
    </source>
</evidence>
<sequence>MFGRPRTDNTHFPSWYSHMAVALQQDVIVVSYNYRVDLFGFLASPDIKTANSLNAGLLDQIAAFKWVRKYIARFGGDPTCVTAFGQSAGAISIGTHLTAKQSGEKLFDAAILESGGTGNYLEYNWTTVYENLYKPIAMAVNRTSFSCLQSSSISDLLSASKTVLAANPAYYYSLFVDFTYVVENPAVRLAAGEFMNVPILLGTNTNEGGRYTTGITTESLYESYVAGTLAPYLSATEVQEIYSLYPYTNYLNNTWGTQYAYYYATADMFADWTFICSNLKVADYYSILGSQDKVYKYHFSHLPYPHNYLGVIHTAELPYVFHVSSTYQEAEEYVLSQTLIGYWTSFAVTLGNPNSWVNQTLKPLVWPKYHHNTEIAVGGGTVVRFDSGDAGGVVTEIDDTRTEKCALWDKFQL</sequence>
<comment type="similarity">
    <text evidence="1">Belongs to the type-B carboxylesterase/lipase family.</text>
</comment>
<evidence type="ECO:0000259" key="3">
    <source>
        <dbReference type="Pfam" id="PF00135"/>
    </source>
</evidence>
<dbReference type="InterPro" id="IPR029058">
    <property type="entry name" value="AB_hydrolase_fold"/>
</dbReference>
<evidence type="ECO:0000313" key="4">
    <source>
        <dbReference type="EMBL" id="KAJ3090910.1"/>
    </source>
</evidence>
<feature type="domain" description="Carboxylesterase type B" evidence="3">
    <location>
        <begin position="13"/>
        <end position="373"/>
    </location>
</feature>
<dbReference type="SUPFAM" id="SSF53474">
    <property type="entry name" value="alpha/beta-Hydrolases"/>
    <property type="match status" value="1"/>
</dbReference>
<keyword evidence="2" id="KW-0378">Hydrolase</keyword>
<dbReference type="PANTHER" id="PTHR43918">
    <property type="entry name" value="ACETYLCHOLINESTERASE"/>
    <property type="match status" value="1"/>
</dbReference>
<name>A0AAD5XAV8_9FUNG</name>
<dbReference type="InterPro" id="IPR050654">
    <property type="entry name" value="AChE-related_enzymes"/>
</dbReference>
<dbReference type="EMBL" id="JADGJH010003442">
    <property type="protein sequence ID" value="KAJ3090910.1"/>
    <property type="molecule type" value="Genomic_DNA"/>
</dbReference>